<reference evidence="1" key="2">
    <citation type="submission" date="2022-01" db="EMBL/GenBank/DDBJ databases">
        <authorList>
            <person name="Yamashiro T."/>
            <person name="Shiraishi A."/>
            <person name="Satake H."/>
            <person name="Nakayama K."/>
        </authorList>
    </citation>
    <scope>NUCLEOTIDE SEQUENCE</scope>
</reference>
<accession>A0ABQ5E8Z4</accession>
<sequence>MTIYGRVVTYYQDNEADGVGLILWGDLRVLTDSPEVDDGISGLVIYMFVDKKYPLTVTLIERMLDYQLEIGHGAVGNELTTAVQLVKFLKKQIADSKRAGVHDLFNKVKWNGLMMTYYCLMSTAQAVLDAQGYISVLDGAKMDYFNHNGAKTTAISLKLELKQCQITRAPRNKEGQFINQDNTKKQGNNEDTSLKEMLAIDGVGFDWSDMAEEQVMAASNIPVPAEENLGDPIDIRVDIIHPEPVAAVILLLRLDIAKAENASLRARIKTTEAIKKMTRNREKQARVKIEQQLELRLKSQRYFVKAEDKSKEKQLEEVPIVQDFPEVFPEDLPGISPTRQMEFQIDLIPGVAPVAREPYRLAPSEMKELSDQLKELSGQRRTRQELAGKLKLILELLKKEQLSWRLKLRQEKPEIPVLEGRMRYVIENSKDLEKPGRKLELLCRRNFVLNNRVCVAALRSFQKAMGTRLDMSMAYHLETDGQSERTIQLLKIIYHASIKAAPFESLYGQKCRLPVCWAEVGDAWLTSPELVHETTEKIVQIKQRMQAARDR</sequence>
<dbReference type="GO" id="GO:0003964">
    <property type="term" value="F:RNA-directed DNA polymerase activity"/>
    <property type="evidence" value="ECO:0007669"/>
    <property type="project" value="UniProtKB-KW"/>
</dbReference>
<keyword evidence="1" id="KW-0695">RNA-directed DNA polymerase</keyword>
<dbReference type="InterPro" id="IPR036397">
    <property type="entry name" value="RNaseH_sf"/>
</dbReference>
<evidence type="ECO:0000313" key="1">
    <source>
        <dbReference type="EMBL" id="GJT47373.1"/>
    </source>
</evidence>
<reference evidence="1" key="1">
    <citation type="journal article" date="2022" name="Int. J. Mol. Sci.">
        <title>Draft Genome of Tanacetum Coccineum: Genomic Comparison of Closely Related Tanacetum-Family Plants.</title>
        <authorList>
            <person name="Yamashiro T."/>
            <person name="Shiraishi A."/>
            <person name="Nakayama K."/>
            <person name="Satake H."/>
        </authorList>
    </citation>
    <scope>NUCLEOTIDE SEQUENCE</scope>
</reference>
<dbReference type="Gene3D" id="3.30.420.10">
    <property type="entry name" value="Ribonuclease H-like superfamily/Ribonuclease H"/>
    <property type="match status" value="1"/>
</dbReference>
<proteinExistence type="predicted"/>
<dbReference type="EMBL" id="BQNB010016061">
    <property type="protein sequence ID" value="GJT47373.1"/>
    <property type="molecule type" value="Genomic_DNA"/>
</dbReference>
<name>A0ABQ5E8Z4_9ASTR</name>
<keyword evidence="1" id="KW-0808">Transferase</keyword>
<protein>
    <submittedName>
        <fullName evidence="1">Reverse transcriptase domain-containing protein</fullName>
    </submittedName>
</protein>
<gene>
    <name evidence="1" type="ORF">Tco_0956088</name>
</gene>
<comment type="caution">
    <text evidence="1">The sequence shown here is derived from an EMBL/GenBank/DDBJ whole genome shotgun (WGS) entry which is preliminary data.</text>
</comment>
<evidence type="ECO:0000313" key="2">
    <source>
        <dbReference type="Proteomes" id="UP001151760"/>
    </source>
</evidence>
<dbReference type="PANTHER" id="PTHR45835">
    <property type="entry name" value="YALI0A06105P"/>
    <property type="match status" value="1"/>
</dbReference>
<dbReference type="PANTHER" id="PTHR45835:SF99">
    <property type="entry name" value="CHROMO DOMAIN-CONTAINING PROTEIN-RELATED"/>
    <property type="match status" value="1"/>
</dbReference>
<dbReference type="InterPro" id="IPR043502">
    <property type="entry name" value="DNA/RNA_pol_sf"/>
</dbReference>
<keyword evidence="1" id="KW-0548">Nucleotidyltransferase</keyword>
<keyword evidence="2" id="KW-1185">Reference proteome</keyword>
<organism evidence="1 2">
    <name type="scientific">Tanacetum coccineum</name>
    <dbReference type="NCBI Taxonomy" id="301880"/>
    <lineage>
        <taxon>Eukaryota</taxon>
        <taxon>Viridiplantae</taxon>
        <taxon>Streptophyta</taxon>
        <taxon>Embryophyta</taxon>
        <taxon>Tracheophyta</taxon>
        <taxon>Spermatophyta</taxon>
        <taxon>Magnoliopsida</taxon>
        <taxon>eudicotyledons</taxon>
        <taxon>Gunneridae</taxon>
        <taxon>Pentapetalae</taxon>
        <taxon>asterids</taxon>
        <taxon>campanulids</taxon>
        <taxon>Asterales</taxon>
        <taxon>Asteraceae</taxon>
        <taxon>Asteroideae</taxon>
        <taxon>Anthemideae</taxon>
        <taxon>Anthemidinae</taxon>
        <taxon>Tanacetum</taxon>
    </lineage>
</organism>
<dbReference type="Proteomes" id="UP001151760">
    <property type="component" value="Unassembled WGS sequence"/>
</dbReference>
<dbReference type="SUPFAM" id="SSF56672">
    <property type="entry name" value="DNA/RNA polymerases"/>
    <property type="match status" value="1"/>
</dbReference>